<reference evidence="6" key="1">
    <citation type="submission" date="2024-06" db="EMBL/GenBank/DDBJ databases">
        <title>The genome sequences of Kitasatospora sp. strain HUAS MG31.</title>
        <authorList>
            <person name="Mo P."/>
        </authorList>
    </citation>
    <scope>NUCLEOTIDE SEQUENCE</scope>
    <source>
        <strain evidence="6">HUAS MG31</strain>
    </source>
</reference>
<dbReference type="InterPro" id="IPR036866">
    <property type="entry name" value="RibonucZ/Hydroxyglut_hydro"/>
</dbReference>
<comment type="similarity">
    <text evidence="1">Belongs to the metallo-beta-lactamase superfamily.</text>
</comment>
<keyword evidence="4" id="KW-0862">Zinc</keyword>
<sequence>MTIHHLDCANMCPVGGRLLLGSGGPLTGRMVGHCLLVEGEDGLVLVDTGLGTGDVADPRRLGRSFLTVVRPRLTLERTALHQVRALGYRPEDVRHIVLTHLDVDHAGGLGDFPHARVHLLADELRAARIRATRAERDRYRPVQWSHGPRWVEHGPAEESWYGFRAARLSVGSAPEMLLVPLPGHTRGHSGVAVRQGDGWLLHCGDAYFARTDIEPGAGPRTAPGLAAFQRLVATDDRARLANQARLRELRRDHPEEVRLLCAHDATEFTRARSLAAAAAR</sequence>
<keyword evidence="3" id="KW-0378">Hydrolase</keyword>
<dbReference type="GO" id="GO:0016787">
    <property type="term" value="F:hydrolase activity"/>
    <property type="evidence" value="ECO:0007669"/>
    <property type="project" value="UniProtKB-KW"/>
</dbReference>
<keyword evidence="2" id="KW-0479">Metal-binding</keyword>
<dbReference type="GO" id="GO:0046872">
    <property type="term" value="F:metal ion binding"/>
    <property type="evidence" value="ECO:0007669"/>
    <property type="project" value="UniProtKB-KW"/>
</dbReference>
<dbReference type="InterPro" id="IPR051013">
    <property type="entry name" value="MBL_superfamily_lactonases"/>
</dbReference>
<evidence type="ECO:0000256" key="3">
    <source>
        <dbReference type="ARBA" id="ARBA00022801"/>
    </source>
</evidence>
<dbReference type="PANTHER" id="PTHR42978:SF3">
    <property type="entry name" value="BLR3078 PROTEIN"/>
    <property type="match status" value="1"/>
</dbReference>
<dbReference type="SUPFAM" id="SSF56281">
    <property type="entry name" value="Metallo-hydrolase/oxidoreductase"/>
    <property type="match status" value="1"/>
</dbReference>
<feature type="domain" description="Metallo-beta-lactamase" evidence="5">
    <location>
        <begin position="31"/>
        <end position="263"/>
    </location>
</feature>
<evidence type="ECO:0000259" key="5">
    <source>
        <dbReference type="SMART" id="SM00849"/>
    </source>
</evidence>
<evidence type="ECO:0000313" key="6">
    <source>
        <dbReference type="EMBL" id="XCM83065.1"/>
    </source>
</evidence>
<dbReference type="Pfam" id="PF00753">
    <property type="entry name" value="Lactamase_B"/>
    <property type="match status" value="1"/>
</dbReference>
<evidence type="ECO:0000256" key="1">
    <source>
        <dbReference type="ARBA" id="ARBA00007749"/>
    </source>
</evidence>
<dbReference type="RefSeq" id="WP_354644000.1">
    <property type="nucleotide sequence ID" value="NZ_CP159872.1"/>
</dbReference>
<protein>
    <submittedName>
        <fullName evidence="6">MBL fold metallo-hydrolase</fullName>
    </submittedName>
</protein>
<dbReference type="InterPro" id="IPR001279">
    <property type="entry name" value="Metallo-B-lactamas"/>
</dbReference>
<dbReference type="CDD" id="cd07742">
    <property type="entry name" value="metallo-hydrolase-like_MBL-fold"/>
    <property type="match status" value="1"/>
</dbReference>
<dbReference type="SMART" id="SM00849">
    <property type="entry name" value="Lactamase_B"/>
    <property type="match status" value="1"/>
</dbReference>
<gene>
    <name evidence="6" type="ORF">ABWK59_31135</name>
</gene>
<organism evidence="6">
    <name type="scientific">Kitasatospora camelliae</name>
    <dbReference type="NCBI Taxonomy" id="3156397"/>
    <lineage>
        <taxon>Bacteria</taxon>
        <taxon>Bacillati</taxon>
        <taxon>Actinomycetota</taxon>
        <taxon>Actinomycetes</taxon>
        <taxon>Kitasatosporales</taxon>
        <taxon>Streptomycetaceae</taxon>
        <taxon>Kitasatospora</taxon>
    </lineage>
</organism>
<dbReference type="KEGG" id="kcm:ABWK59_31135"/>
<dbReference type="EMBL" id="CP159872">
    <property type="protein sequence ID" value="XCM83065.1"/>
    <property type="molecule type" value="Genomic_DNA"/>
</dbReference>
<dbReference type="Gene3D" id="3.60.15.10">
    <property type="entry name" value="Ribonuclease Z/Hydroxyacylglutathione hydrolase-like"/>
    <property type="match status" value="1"/>
</dbReference>
<evidence type="ECO:0000256" key="4">
    <source>
        <dbReference type="ARBA" id="ARBA00022833"/>
    </source>
</evidence>
<dbReference type="PANTHER" id="PTHR42978">
    <property type="entry name" value="QUORUM-QUENCHING LACTONASE YTNP-RELATED-RELATED"/>
    <property type="match status" value="1"/>
</dbReference>
<name>A0AAU8K6G1_9ACTN</name>
<evidence type="ECO:0000256" key="2">
    <source>
        <dbReference type="ARBA" id="ARBA00022723"/>
    </source>
</evidence>
<dbReference type="AlphaFoldDB" id="A0AAU8K6G1"/>
<proteinExistence type="inferred from homology"/>
<accession>A0AAU8K6G1</accession>